<gene>
    <name evidence="2" type="ORF">JOL62DRAFT_138152</name>
</gene>
<name>A0ABR1NIN4_9PEZI</name>
<dbReference type="EMBL" id="JBBPBF010000002">
    <property type="protein sequence ID" value="KAK7615047.1"/>
    <property type="molecule type" value="Genomic_DNA"/>
</dbReference>
<protein>
    <submittedName>
        <fullName evidence="2">Uncharacterized protein</fullName>
    </submittedName>
</protein>
<comment type="caution">
    <text evidence="2">The sequence shown here is derived from an EMBL/GenBank/DDBJ whole genome shotgun (WGS) entry which is preliminary data.</text>
</comment>
<accession>A0ABR1NIN4</accession>
<proteinExistence type="predicted"/>
<sequence length="215" mass="24211">MRRGATGLEHEHHRWMPVSRCPFHECTSAERRSDFGFGLDWRLLPRRASKTSIPRGGKLRTKNTSIGKQCNVQIKTSIIAWPLCARVQTSSRPQSLKKLYRQSQLACGLLCSVSWPRMTVSGAPSEDMLAGVRLLVAASTRLPRVWGCLGIGLRWAAVEPPGLKGDGSKTRRSGRQRAARQTPERGRRWSTTTSTFFRARKRPCINRERAEVSET</sequence>
<reference evidence="2 3" key="1">
    <citation type="submission" date="2024-04" db="EMBL/GenBank/DDBJ databases">
        <title>Phyllosticta paracitricarpa is synonymous to the EU quarantine fungus P. citricarpa based on phylogenomic analyses.</title>
        <authorList>
            <consortium name="Lawrence Berkeley National Laboratory"/>
            <person name="Van ingen-buijs V.A."/>
            <person name="Van westerhoven A.C."/>
            <person name="Haridas S."/>
            <person name="Skiadas P."/>
            <person name="Martin F."/>
            <person name="Groenewald J.Z."/>
            <person name="Crous P.W."/>
            <person name="Seidl M.F."/>
        </authorList>
    </citation>
    <scope>NUCLEOTIDE SEQUENCE [LARGE SCALE GENOMIC DNA]</scope>
    <source>
        <strain evidence="2 3">CBS 141358</strain>
    </source>
</reference>
<evidence type="ECO:0000313" key="2">
    <source>
        <dbReference type="EMBL" id="KAK7615047.1"/>
    </source>
</evidence>
<organism evidence="2 3">
    <name type="scientific">Phyllosticta paracitricarpa</name>
    <dbReference type="NCBI Taxonomy" id="2016321"/>
    <lineage>
        <taxon>Eukaryota</taxon>
        <taxon>Fungi</taxon>
        <taxon>Dikarya</taxon>
        <taxon>Ascomycota</taxon>
        <taxon>Pezizomycotina</taxon>
        <taxon>Dothideomycetes</taxon>
        <taxon>Dothideomycetes incertae sedis</taxon>
        <taxon>Botryosphaeriales</taxon>
        <taxon>Phyllostictaceae</taxon>
        <taxon>Phyllosticta</taxon>
    </lineage>
</organism>
<evidence type="ECO:0000256" key="1">
    <source>
        <dbReference type="SAM" id="MobiDB-lite"/>
    </source>
</evidence>
<keyword evidence="3" id="KW-1185">Reference proteome</keyword>
<evidence type="ECO:0000313" key="3">
    <source>
        <dbReference type="Proteomes" id="UP001367316"/>
    </source>
</evidence>
<dbReference type="Proteomes" id="UP001367316">
    <property type="component" value="Unassembled WGS sequence"/>
</dbReference>
<feature type="region of interest" description="Disordered" evidence="1">
    <location>
        <begin position="162"/>
        <end position="193"/>
    </location>
</feature>